<dbReference type="InterPro" id="IPR050707">
    <property type="entry name" value="HTH_MetabolicPath_Reg"/>
</dbReference>
<dbReference type="PROSITE" id="PS51078">
    <property type="entry name" value="ICLR_ED"/>
    <property type="match status" value="1"/>
</dbReference>
<accession>A0ABP6Q7V6</accession>
<reference evidence="7" key="1">
    <citation type="journal article" date="2019" name="Int. J. Syst. Evol. Microbiol.">
        <title>The Global Catalogue of Microorganisms (GCM) 10K type strain sequencing project: providing services to taxonomists for standard genome sequencing and annotation.</title>
        <authorList>
            <consortium name="The Broad Institute Genomics Platform"/>
            <consortium name="The Broad Institute Genome Sequencing Center for Infectious Disease"/>
            <person name="Wu L."/>
            <person name="Ma J."/>
        </authorList>
    </citation>
    <scope>NUCLEOTIDE SEQUENCE [LARGE SCALE GENOMIC DNA]</scope>
    <source>
        <strain evidence="7">JCM 9377</strain>
    </source>
</reference>
<dbReference type="InterPro" id="IPR029016">
    <property type="entry name" value="GAF-like_dom_sf"/>
</dbReference>
<dbReference type="Pfam" id="PF01614">
    <property type="entry name" value="IclR_C"/>
    <property type="match status" value="1"/>
</dbReference>
<comment type="caution">
    <text evidence="6">The sequence shown here is derived from an EMBL/GenBank/DDBJ whole genome shotgun (WGS) entry which is preliminary data.</text>
</comment>
<dbReference type="InterPro" id="IPR014757">
    <property type="entry name" value="Tscrpt_reg_IclR_C"/>
</dbReference>
<feature type="domain" description="IclR-ED" evidence="5">
    <location>
        <begin position="91"/>
        <end position="272"/>
    </location>
</feature>
<keyword evidence="2" id="KW-0238">DNA-binding</keyword>
<evidence type="ECO:0000313" key="6">
    <source>
        <dbReference type="EMBL" id="GAA3207666.1"/>
    </source>
</evidence>
<evidence type="ECO:0000313" key="7">
    <source>
        <dbReference type="Proteomes" id="UP001501237"/>
    </source>
</evidence>
<dbReference type="InterPro" id="IPR036388">
    <property type="entry name" value="WH-like_DNA-bd_sf"/>
</dbReference>
<dbReference type="PANTHER" id="PTHR30136:SF24">
    <property type="entry name" value="HTH-TYPE TRANSCRIPTIONAL REPRESSOR ALLR"/>
    <property type="match status" value="1"/>
</dbReference>
<keyword evidence="1" id="KW-0805">Transcription regulation</keyword>
<evidence type="ECO:0000259" key="4">
    <source>
        <dbReference type="PROSITE" id="PS51077"/>
    </source>
</evidence>
<dbReference type="PROSITE" id="PS51077">
    <property type="entry name" value="HTH_ICLR"/>
    <property type="match status" value="1"/>
</dbReference>
<dbReference type="SMART" id="SM00346">
    <property type="entry name" value="HTH_ICLR"/>
    <property type="match status" value="1"/>
</dbReference>
<dbReference type="Proteomes" id="UP001501237">
    <property type="component" value="Unassembled WGS sequence"/>
</dbReference>
<evidence type="ECO:0000256" key="3">
    <source>
        <dbReference type="ARBA" id="ARBA00023163"/>
    </source>
</evidence>
<keyword evidence="3" id="KW-0804">Transcription</keyword>
<organism evidence="6 7">
    <name type="scientific">Actinocorallia longicatena</name>
    <dbReference type="NCBI Taxonomy" id="111803"/>
    <lineage>
        <taxon>Bacteria</taxon>
        <taxon>Bacillati</taxon>
        <taxon>Actinomycetota</taxon>
        <taxon>Actinomycetes</taxon>
        <taxon>Streptosporangiales</taxon>
        <taxon>Thermomonosporaceae</taxon>
        <taxon>Actinocorallia</taxon>
    </lineage>
</organism>
<evidence type="ECO:0000256" key="2">
    <source>
        <dbReference type="ARBA" id="ARBA00023125"/>
    </source>
</evidence>
<gene>
    <name evidence="6" type="ORF">GCM10010468_24130</name>
</gene>
<evidence type="ECO:0000256" key="1">
    <source>
        <dbReference type="ARBA" id="ARBA00023015"/>
    </source>
</evidence>
<dbReference type="InterPro" id="IPR005471">
    <property type="entry name" value="Tscrpt_reg_IclR_N"/>
</dbReference>
<dbReference type="PANTHER" id="PTHR30136">
    <property type="entry name" value="HELIX-TURN-HELIX TRANSCRIPTIONAL REGULATOR, ICLR FAMILY"/>
    <property type="match status" value="1"/>
</dbReference>
<feature type="domain" description="HTH iclR-type" evidence="4">
    <location>
        <begin position="28"/>
        <end position="90"/>
    </location>
</feature>
<evidence type="ECO:0000259" key="5">
    <source>
        <dbReference type="PROSITE" id="PS51078"/>
    </source>
</evidence>
<sequence length="276" mass="29450">MRPLDGAAVTTGRERIMPSEGAGEPGLVKSAQRALEIMELLGAHREPMSVVELHRRTGYPRSSLHQLVRTLTAMGWVEPTPDGLCVGVGANALLCGTAYLDRDPALPFAGQTLEAVRDKVGYTAHYARLDGARVIYLATREVLRPARATSRIGRQLPAHATALGKILLAELTADELGAVLPGDLAALTEATLTAPDALRRDLERARDRGYATEREENTAGICCVSAAVPYRIPATDAISCSMPAAAATDREIERVAGVLLDQAAGLSARLRREGIR</sequence>
<dbReference type="InterPro" id="IPR036390">
    <property type="entry name" value="WH_DNA-bd_sf"/>
</dbReference>
<dbReference type="Gene3D" id="1.10.10.10">
    <property type="entry name" value="Winged helix-like DNA-binding domain superfamily/Winged helix DNA-binding domain"/>
    <property type="match status" value="1"/>
</dbReference>
<name>A0ABP6Q7V6_9ACTN</name>
<protein>
    <submittedName>
        <fullName evidence="6">IclR family transcriptional regulator</fullName>
    </submittedName>
</protein>
<dbReference type="Pfam" id="PF09339">
    <property type="entry name" value="HTH_IclR"/>
    <property type="match status" value="1"/>
</dbReference>
<dbReference type="RefSeq" id="WP_344826301.1">
    <property type="nucleotide sequence ID" value="NZ_BAAAUV010000005.1"/>
</dbReference>
<keyword evidence="7" id="KW-1185">Reference proteome</keyword>
<dbReference type="Gene3D" id="3.30.450.40">
    <property type="match status" value="1"/>
</dbReference>
<proteinExistence type="predicted"/>
<dbReference type="EMBL" id="BAAAUV010000005">
    <property type="protein sequence ID" value="GAA3207666.1"/>
    <property type="molecule type" value="Genomic_DNA"/>
</dbReference>
<dbReference type="SUPFAM" id="SSF55781">
    <property type="entry name" value="GAF domain-like"/>
    <property type="match status" value="1"/>
</dbReference>
<dbReference type="SUPFAM" id="SSF46785">
    <property type="entry name" value="Winged helix' DNA-binding domain"/>
    <property type="match status" value="1"/>
</dbReference>